<dbReference type="RefSeq" id="WP_184599875.1">
    <property type="nucleotide sequence ID" value="NZ_BMUP01000018.1"/>
</dbReference>
<sequence length="81" mass="9197">MPQRTCKDPWFLAWLGPGPRMAWRQARLEQHGGRTIEGVGVRMAQRTLARTCAIWHNRNTGALVTRSLIAYDHIATSELLV</sequence>
<evidence type="ECO:0000313" key="2">
    <source>
        <dbReference type="Proteomes" id="UP000572907"/>
    </source>
</evidence>
<evidence type="ECO:0000313" key="1">
    <source>
        <dbReference type="EMBL" id="MBB3081793.1"/>
    </source>
</evidence>
<gene>
    <name evidence="1" type="ORF">FHS41_008351</name>
</gene>
<name>A0A7W5A057_9ACTN</name>
<proteinExistence type="predicted"/>
<reference evidence="1 2" key="1">
    <citation type="submission" date="2020-08" db="EMBL/GenBank/DDBJ databases">
        <title>Genomic Encyclopedia of Type Strains, Phase III (KMG-III): the genomes of soil and plant-associated and newly described type strains.</title>
        <authorList>
            <person name="Whitman W."/>
        </authorList>
    </citation>
    <scope>NUCLEOTIDE SEQUENCE [LARGE SCALE GENOMIC DNA]</scope>
    <source>
        <strain evidence="1 2">CECT 3237</strain>
    </source>
</reference>
<dbReference type="AlphaFoldDB" id="A0A7W5A057"/>
<comment type="caution">
    <text evidence="1">The sequence shown here is derived from an EMBL/GenBank/DDBJ whole genome shotgun (WGS) entry which is preliminary data.</text>
</comment>
<keyword evidence="2" id="KW-1185">Reference proteome</keyword>
<dbReference type="Proteomes" id="UP000572907">
    <property type="component" value="Unassembled WGS sequence"/>
</dbReference>
<protein>
    <submittedName>
        <fullName evidence="1">Uncharacterized protein</fullName>
    </submittedName>
</protein>
<accession>A0A7W5A057</accession>
<organism evidence="1 2">
    <name type="scientific">Streptomyces violarus</name>
    <dbReference type="NCBI Taxonomy" id="67380"/>
    <lineage>
        <taxon>Bacteria</taxon>
        <taxon>Bacillati</taxon>
        <taxon>Actinomycetota</taxon>
        <taxon>Actinomycetes</taxon>
        <taxon>Kitasatosporales</taxon>
        <taxon>Streptomycetaceae</taxon>
        <taxon>Streptomyces</taxon>
    </lineage>
</organism>
<dbReference type="EMBL" id="JACHXE010000017">
    <property type="protein sequence ID" value="MBB3081793.1"/>
    <property type="molecule type" value="Genomic_DNA"/>
</dbReference>